<sequence length="148" mass="16959">MQSSSFNPNSLALIPFTITCKRRTHGTKCYVITPSHQQYMDFGSFIQLCKSTAQILQKPTIDDEIERETTLDQTKGRYEIAQYEFQVVSVNHDALRKAHRPHVGLRRRNMISAASAMDKLVLSFSPKGSNNFKGFRCCFSFPFCPMLR</sequence>
<evidence type="ECO:0000313" key="1">
    <source>
        <dbReference type="EMBL" id="CAL0335147.1"/>
    </source>
</evidence>
<dbReference type="AlphaFoldDB" id="A0AAV1YMA6"/>
<organism evidence="1 2">
    <name type="scientific">Lupinus luteus</name>
    <name type="common">European yellow lupine</name>
    <dbReference type="NCBI Taxonomy" id="3873"/>
    <lineage>
        <taxon>Eukaryota</taxon>
        <taxon>Viridiplantae</taxon>
        <taxon>Streptophyta</taxon>
        <taxon>Embryophyta</taxon>
        <taxon>Tracheophyta</taxon>
        <taxon>Spermatophyta</taxon>
        <taxon>Magnoliopsida</taxon>
        <taxon>eudicotyledons</taxon>
        <taxon>Gunneridae</taxon>
        <taxon>Pentapetalae</taxon>
        <taxon>rosids</taxon>
        <taxon>fabids</taxon>
        <taxon>Fabales</taxon>
        <taxon>Fabaceae</taxon>
        <taxon>Papilionoideae</taxon>
        <taxon>50 kb inversion clade</taxon>
        <taxon>genistoids sensu lato</taxon>
        <taxon>core genistoids</taxon>
        <taxon>Genisteae</taxon>
        <taxon>Lupinus</taxon>
    </lineage>
</organism>
<gene>
    <name evidence="1" type="ORF">LLUT_LOCUS36207</name>
</gene>
<evidence type="ECO:0000313" key="2">
    <source>
        <dbReference type="Proteomes" id="UP001497480"/>
    </source>
</evidence>
<accession>A0AAV1YMA6</accession>
<dbReference type="EMBL" id="CAXHTB010000026">
    <property type="protein sequence ID" value="CAL0335147.1"/>
    <property type="molecule type" value="Genomic_DNA"/>
</dbReference>
<protein>
    <submittedName>
        <fullName evidence="1">Uncharacterized protein</fullName>
    </submittedName>
</protein>
<keyword evidence="2" id="KW-1185">Reference proteome</keyword>
<proteinExistence type="predicted"/>
<reference evidence="1 2" key="1">
    <citation type="submission" date="2024-03" db="EMBL/GenBank/DDBJ databases">
        <authorList>
            <person name="Martinez-Hernandez J."/>
        </authorList>
    </citation>
    <scope>NUCLEOTIDE SEQUENCE [LARGE SCALE GENOMIC DNA]</scope>
</reference>
<name>A0AAV1YMA6_LUPLU</name>
<dbReference type="Proteomes" id="UP001497480">
    <property type="component" value="Unassembled WGS sequence"/>
</dbReference>
<comment type="caution">
    <text evidence="1">The sequence shown here is derived from an EMBL/GenBank/DDBJ whole genome shotgun (WGS) entry which is preliminary data.</text>
</comment>